<dbReference type="AlphaFoldDB" id="A0A0F8ZIR1"/>
<name>A0A0F8ZIR1_9ZZZZ</name>
<comment type="caution">
    <text evidence="1">The sequence shown here is derived from an EMBL/GenBank/DDBJ whole genome shotgun (WGS) entry which is preliminary data.</text>
</comment>
<gene>
    <name evidence="1" type="ORF">LCGC14_2965360</name>
</gene>
<accession>A0A0F8ZIR1</accession>
<organism evidence="1">
    <name type="scientific">marine sediment metagenome</name>
    <dbReference type="NCBI Taxonomy" id="412755"/>
    <lineage>
        <taxon>unclassified sequences</taxon>
        <taxon>metagenomes</taxon>
        <taxon>ecological metagenomes</taxon>
    </lineage>
</organism>
<dbReference type="EMBL" id="LAZR01060134">
    <property type="protein sequence ID" value="KKK66314.1"/>
    <property type="molecule type" value="Genomic_DNA"/>
</dbReference>
<reference evidence="1" key="1">
    <citation type="journal article" date="2015" name="Nature">
        <title>Complex archaea that bridge the gap between prokaryotes and eukaryotes.</title>
        <authorList>
            <person name="Spang A."/>
            <person name="Saw J.H."/>
            <person name="Jorgensen S.L."/>
            <person name="Zaremba-Niedzwiedzka K."/>
            <person name="Martijn J."/>
            <person name="Lind A.E."/>
            <person name="van Eijk R."/>
            <person name="Schleper C."/>
            <person name="Guy L."/>
            <person name="Ettema T.J."/>
        </authorList>
    </citation>
    <scope>NUCLEOTIDE SEQUENCE</scope>
</reference>
<proteinExistence type="predicted"/>
<protein>
    <submittedName>
        <fullName evidence="1">Uncharacterized protein</fullName>
    </submittedName>
</protein>
<evidence type="ECO:0000313" key="1">
    <source>
        <dbReference type="EMBL" id="KKK66314.1"/>
    </source>
</evidence>
<sequence length="65" mass="7480">MKMKKYFVSYNYGGGFGRMSMDSDPLTPNNIEEWLKETEKGITENLDEKGLAHGRVIILNIQEIK</sequence>